<dbReference type="RefSeq" id="WP_381523782.1">
    <property type="nucleotide sequence ID" value="NZ_JBHULN010000008.1"/>
</dbReference>
<keyword evidence="5" id="KW-1015">Disulfide bond</keyword>
<evidence type="ECO:0000256" key="4">
    <source>
        <dbReference type="ARBA" id="ARBA00023014"/>
    </source>
</evidence>
<evidence type="ECO:0000313" key="9">
    <source>
        <dbReference type="Proteomes" id="UP001597469"/>
    </source>
</evidence>
<dbReference type="SUPFAM" id="SSF50022">
    <property type="entry name" value="ISP domain"/>
    <property type="match status" value="1"/>
</dbReference>
<evidence type="ECO:0000313" key="8">
    <source>
        <dbReference type="EMBL" id="MFD2571872.1"/>
    </source>
</evidence>
<evidence type="ECO:0000256" key="6">
    <source>
        <dbReference type="ARBA" id="ARBA00034078"/>
    </source>
</evidence>
<proteinExistence type="predicted"/>
<evidence type="ECO:0000256" key="1">
    <source>
        <dbReference type="ARBA" id="ARBA00022714"/>
    </source>
</evidence>
<organism evidence="8 9">
    <name type="scientific">Spirosoma soli</name>
    <dbReference type="NCBI Taxonomy" id="1770529"/>
    <lineage>
        <taxon>Bacteria</taxon>
        <taxon>Pseudomonadati</taxon>
        <taxon>Bacteroidota</taxon>
        <taxon>Cytophagia</taxon>
        <taxon>Cytophagales</taxon>
        <taxon>Cytophagaceae</taxon>
        <taxon>Spirosoma</taxon>
    </lineage>
</organism>
<comment type="cofactor">
    <cofactor evidence="6">
        <name>[2Fe-2S] cluster</name>
        <dbReference type="ChEBI" id="CHEBI:190135"/>
    </cofactor>
</comment>
<dbReference type="Pfam" id="PF00355">
    <property type="entry name" value="Rieske"/>
    <property type="match status" value="1"/>
</dbReference>
<dbReference type="InterPro" id="IPR014349">
    <property type="entry name" value="Rieske_Fe-S_prot"/>
</dbReference>
<evidence type="ECO:0000256" key="5">
    <source>
        <dbReference type="ARBA" id="ARBA00023157"/>
    </source>
</evidence>
<name>A0ABW5M4G0_9BACT</name>
<gene>
    <name evidence="8" type="ORF">ACFSUS_14605</name>
</gene>
<keyword evidence="4" id="KW-0411">Iron-sulfur</keyword>
<dbReference type="InterPro" id="IPR017941">
    <property type="entry name" value="Rieske_2Fe-2S"/>
</dbReference>
<dbReference type="InterPro" id="IPR005805">
    <property type="entry name" value="Rieske_Fe-S_prot_C"/>
</dbReference>
<dbReference type="Gene3D" id="2.102.10.10">
    <property type="entry name" value="Rieske [2Fe-2S] iron-sulphur domain"/>
    <property type="match status" value="1"/>
</dbReference>
<evidence type="ECO:0000259" key="7">
    <source>
        <dbReference type="PROSITE" id="PS51296"/>
    </source>
</evidence>
<keyword evidence="3" id="KW-0408">Iron</keyword>
<keyword evidence="2" id="KW-0479">Metal-binding</keyword>
<dbReference type="PROSITE" id="PS51296">
    <property type="entry name" value="RIESKE"/>
    <property type="match status" value="1"/>
</dbReference>
<evidence type="ECO:0000256" key="3">
    <source>
        <dbReference type="ARBA" id="ARBA00023004"/>
    </source>
</evidence>
<accession>A0ABW5M4G0</accession>
<dbReference type="PANTHER" id="PTHR10134">
    <property type="entry name" value="CYTOCHROME B-C1 COMPLEX SUBUNIT RIESKE, MITOCHONDRIAL"/>
    <property type="match status" value="1"/>
</dbReference>
<evidence type="ECO:0000256" key="2">
    <source>
        <dbReference type="ARBA" id="ARBA00022723"/>
    </source>
</evidence>
<dbReference type="PRINTS" id="PR00162">
    <property type="entry name" value="RIESKE"/>
</dbReference>
<sequence>METIFPTADQPTMPRHEFFRLVGTTIGAIMLTRCMAGCAGQANGDPQPDANQKIDFTLRLDEQANANLKVKGGYVIVNEIIVAQTKDGDFVAVSANCTHQGTKLVFKPNDDQFYCPLHLSRFDIGGKVINGPASLPLTKYLAVSNPATGTVRVYN</sequence>
<comment type="caution">
    <text evidence="8">The sequence shown here is derived from an EMBL/GenBank/DDBJ whole genome shotgun (WGS) entry which is preliminary data.</text>
</comment>
<feature type="domain" description="Rieske" evidence="7">
    <location>
        <begin position="54"/>
        <end position="151"/>
    </location>
</feature>
<reference evidence="9" key="1">
    <citation type="journal article" date="2019" name="Int. J. Syst. Evol. Microbiol.">
        <title>The Global Catalogue of Microorganisms (GCM) 10K type strain sequencing project: providing services to taxonomists for standard genome sequencing and annotation.</title>
        <authorList>
            <consortium name="The Broad Institute Genomics Platform"/>
            <consortium name="The Broad Institute Genome Sequencing Center for Infectious Disease"/>
            <person name="Wu L."/>
            <person name="Ma J."/>
        </authorList>
    </citation>
    <scope>NUCLEOTIDE SEQUENCE [LARGE SCALE GENOMIC DNA]</scope>
    <source>
        <strain evidence="9">KCTC 42805</strain>
    </source>
</reference>
<dbReference type="CDD" id="cd03467">
    <property type="entry name" value="Rieske"/>
    <property type="match status" value="1"/>
</dbReference>
<keyword evidence="9" id="KW-1185">Reference proteome</keyword>
<dbReference type="EMBL" id="JBHULN010000008">
    <property type="protein sequence ID" value="MFD2571872.1"/>
    <property type="molecule type" value="Genomic_DNA"/>
</dbReference>
<keyword evidence="1" id="KW-0001">2Fe-2S</keyword>
<protein>
    <submittedName>
        <fullName evidence="8">Ubiquinol-cytochrome c reductase iron-sulfur subunit</fullName>
    </submittedName>
</protein>
<dbReference type="InterPro" id="IPR036922">
    <property type="entry name" value="Rieske_2Fe-2S_sf"/>
</dbReference>
<dbReference type="Proteomes" id="UP001597469">
    <property type="component" value="Unassembled WGS sequence"/>
</dbReference>